<sequence>MGAALFGGYFLAHGATAFLTLVLPMGKVDRVVFASLLSFAVWCAAAIHAFGARSAWRAWGWPVLVGAALLGLALAFPEQAARP</sequence>
<name>A0A5C4RYZ5_9GAMM</name>
<protein>
    <submittedName>
        <fullName evidence="2">DUF3649 domain-containing protein</fullName>
    </submittedName>
</protein>
<feature type="transmembrane region" description="Helical" evidence="1">
    <location>
        <begin position="58"/>
        <end position="76"/>
    </location>
</feature>
<reference evidence="2 3" key="1">
    <citation type="submission" date="2019-03" db="EMBL/GenBank/DDBJ databases">
        <title>Arenimonas daejeonensis sp. nov., isolated from compost.</title>
        <authorList>
            <person name="Jeon C.O."/>
        </authorList>
    </citation>
    <scope>NUCLEOTIDE SEQUENCE [LARGE SCALE GENOMIC DNA]</scope>
    <source>
        <strain evidence="2 3">R29</strain>
    </source>
</reference>
<keyword evidence="1" id="KW-1133">Transmembrane helix</keyword>
<evidence type="ECO:0000313" key="3">
    <source>
        <dbReference type="Proteomes" id="UP000305760"/>
    </source>
</evidence>
<feature type="transmembrane region" description="Helical" evidence="1">
    <location>
        <begin position="31"/>
        <end position="52"/>
    </location>
</feature>
<keyword evidence="1" id="KW-0472">Membrane</keyword>
<evidence type="ECO:0000256" key="1">
    <source>
        <dbReference type="SAM" id="Phobius"/>
    </source>
</evidence>
<accession>A0A5C4RYZ5</accession>
<dbReference type="OrthoDB" id="6025681at2"/>
<organism evidence="2 3">
    <name type="scientific">Arenimonas terrae</name>
    <dbReference type="NCBI Taxonomy" id="2546226"/>
    <lineage>
        <taxon>Bacteria</taxon>
        <taxon>Pseudomonadati</taxon>
        <taxon>Pseudomonadota</taxon>
        <taxon>Gammaproteobacteria</taxon>
        <taxon>Lysobacterales</taxon>
        <taxon>Lysobacteraceae</taxon>
        <taxon>Arenimonas</taxon>
    </lineage>
</organism>
<gene>
    <name evidence="2" type="ORF">E1B00_08055</name>
</gene>
<feature type="transmembrane region" description="Helical" evidence="1">
    <location>
        <begin position="6"/>
        <end position="24"/>
    </location>
</feature>
<comment type="caution">
    <text evidence="2">The sequence shown here is derived from an EMBL/GenBank/DDBJ whole genome shotgun (WGS) entry which is preliminary data.</text>
</comment>
<evidence type="ECO:0000313" key="2">
    <source>
        <dbReference type="EMBL" id="TNJ35881.1"/>
    </source>
</evidence>
<dbReference type="AlphaFoldDB" id="A0A5C4RYZ5"/>
<dbReference type="EMBL" id="SMDR01000001">
    <property type="protein sequence ID" value="TNJ35881.1"/>
    <property type="molecule type" value="Genomic_DNA"/>
</dbReference>
<dbReference type="Proteomes" id="UP000305760">
    <property type="component" value="Unassembled WGS sequence"/>
</dbReference>
<keyword evidence="3" id="KW-1185">Reference proteome</keyword>
<keyword evidence="1" id="KW-0812">Transmembrane</keyword>
<proteinExistence type="predicted"/>